<gene>
    <name evidence="1" type="ORF">LZG35_10455</name>
</gene>
<dbReference type="AlphaFoldDB" id="A0A9Q3ZD37"/>
<dbReference type="RefSeq" id="WP_208611069.1">
    <property type="nucleotide sequence ID" value="NZ_CBDDTQ010000001.1"/>
</dbReference>
<dbReference type="EMBL" id="JAJVKT010000011">
    <property type="protein sequence ID" value="MCE7509055.1"/>
    <property type="molecule type" value="Genomic_DNA"/>
</dbReference>
<reference evidence="1" key="1">
    <citation type="submission" date="2022-01" db="EMBL/GenBank/DDBJ databases">
        <authorList>
            <person name="Karlyshev A.V."/>
            <person name="Jaspars M."/>
        </authorList>
    </citation>
    <scope>NUCLEOTIDE SEQUENCE</scope>
    <source>
        <strain evidence="1">AGSA3-2</strain>
    </source>
</reference>
<proteinExistence type="predicted"/>
<accession>A0A9Q3ZD37</accession>
<evidence type="ECO:0000313" key="2">
    <source>
        <dbReference type="Proteomes" id="UP001107961"/>
    </source>
</evidence>
<sequence>MSSLVARYCLGEGEPPRYLAAMHTEVSSGELVFAGGGEPRHTLKFSDQSELYRQLRQLLASRLPVAAGGMMPGPVDEVAALLAVGCLEGPYVELAWSGPGQWILREHIEGAEVWRKVADSADWVNVKLPLN</sequence>
<dbReference type="Proteomes" id="UP001107961">
    <property type="component" value="Unassembled WGS sequence"/>
</dbReference>
<organism evidence="1 2">
    <name type="scientific">Alloalcanivorax xenomutans</name>
    <dbReference type="NCBI Taxonomy" id="1094342"/>
    <lineage>
        <taxon>Bacteria</taxon>
        <taxon>Pseudomonadati</taxon>
        <taxon>Pseudomonadota</taxon>
        <taxon>Gammaproteobacteria</taxon>
        <taxon>Oceanospirillales</taxon>
        <taxon>Alcanivoracaceae</taxon>
        <taxon>Alloalcanivorax</taxon>
    </lineage>
</organism>
<name>A0A9Q3ZD37_9GAMM</name>
<keyword evidence="2" id="KW-1185">Reference proteome</keyword>
<protein>
    <submittedName>
        <fullName evidence="1">Uncharacterized protein</fullName>
    </submittedName>
</protein>
<comment type="caution">
    <text evidence="1">The sequence shown here is derived from an EMBL/GenBank/DDBJ whole genome shotgun (WGS) entry which is preliminary data.</text>
</comment>
<evidence type="ECO:0000313" key="1">
    <source>
        <dbReference type="EMBL" id="MCE7509055.1"/>
    </source>
</evidence>